<evidence type="ECO:0000313" key="3">
    <source>
        <dbReference type="EMBL" id="ACL44023.1"/>
    </source>
</evidence>
<dbReference type="InterPro" id="IPR017969">
    <property type="entry name" value="Heavy-metal-associated_CS"/>
</dbReference>
<dbReference type="EMBL" id="CP001344">
    <property type="protein sequence ID" value="ACL44023.1"/>
    <property type="molecule type" value="Genomic_DNA"/>
</dbReference>
<dbReference type="PROSITE" id="PS01047">
    <property type="entry name" value="HMA_1"/>
    <property type="match status" value="1"/>
</dbReference>
<dbReference type="InterPro" id="IPR036163">
    <property type="entry name" value="HMA_dom_sf"/>
</dbReference>
<evidence type="ECO:0000256" key="1">
    <source>
        <dbReference type="ARBA" id="ARBA00022723"/>
    </source>
</evidence>
<evidence type="ECO:0000259" key="2">
    <source>
        <dbReference type="PROSITE" id="PS50846"/>
    </source>
</evidence>
<accession>B8HQN3</accession>
<dbReference type="eggNOG" id="COG2608">
    <property type="taxonomic scope" value="Bacteria"/>
</dbReference>
<dbReference type="Gene3D" id="3.30.70.100">
    <property type="match status" value="1"/>
</dbReference>
<feature type="domain" description="HMA" evidence="2">
    <location>
        <begin position="1"/>
        <end position="64"/>
    </location>
</feature>
<organism evidence="3">
    <name type="scientific">Cyanothece sp. (strain PCC 7425 / ATCC 29141)</name>
    <dbReference type="NCBI Taxonomy" id="395961"/>
    <lineage>
        <taxon>Bacteria</taxon>
        <taxon>Bacillati</taxon>
        <taxon>Cyanobacteriota</taxon>
        <taxon>Cyanophyceae</taxon>
        <taxon>Gomontiellales</taxon>
        <taxon>Cyanothecaceae</taxon>
        <taxon>Cyanothece</taxon>
    </lineage>
</organism>
<dbReference type="AlphaFoldDB" id="B8HQN3"/>
<protein>
    <submittedName>
        <fullName evidence="3">Heavy metal transport/detoxification protein</fullName>
    </submittedName>
</protein>
<dbReference type="Pfam" id="PF00403">
    <property type="entry name" value="HMA"/>
    <property type="match status" value="1"/>
</dbReference>
<keyword evidence="1" id="KW-0479">Metal-binding</keyword>
<dbReference type="STRING" id="395961.Cyan7425_1654"/>
<dbReference type="PROSITE" id="PS50846">
    <property type="entry name" value="HMA_2"/>
    <property type="match status" value="1"/>
</dbReference>
<dbReference type="SUPFAM" id="SSF55008">
    <property type="entry name" value="HMA, heavy metal-associated domain"/>
    <property type="match status" value="1"/>
</dbReference>
<gene>
    <name evidence="3" type="ordered locus">Cyan7425_1654</name>
</gene>
<proteinExistence type="predicted"/>
<dbReference type="KEGG" id="cyn:Cyan7425_1654"/>
<name>B8HQN3_CYAP4</name>
<sequence>MSLQLQVPTIVCQGCADAITNAIKEVDATAQVQVGLEAKTVAVETTAPEGEIRSAITQLGHEVAA</sequence>
<dbReference type="OrthoDB" id="516025at2"/>
<dbReference type="InterPro" id="IPR006121">
    <property type="entry name" value="HMA_dom"/>
</dbReference>
<dbReference type="GO" id="GO:0046872">
    <property type="term" value="F:metal ion binding"/>
    <property type="evidence" value="ECO:0007669"/>
    <property type="project" value="UniProtKB-KW"/>
</dbReference>
<reference evidence="3" key="1">
    <citation type="submission" date="2009-01" db="EMBL/GenBank/DDBJ databases">
        <title>Complete sequence of chromosome Cyanothece sp. PCC 7425.</title>
        <authorList>
            <consortium name="US DOE Joint Genome Institute"/>
            <person name="Lucas S."/>
            <person name="Copeland A."/>
            <person name="Lapidus A."/>
            <person name="Glavina del Rio T."/>
            <person name="Dalin E."/>
            <person name="Tice H."/>
            <person name="Bruce D."/>
            <person name="Goodwin L."/>
            <person name="Pitluck S."/>
            <person name="Sims D."/>
            <person name="Meineke L."/>
            <person name="Brettin T."/>
            <person name="Detter J.C."/>
            <person name="Han C."/>
            <person name="Larimer F."/>
            <person name="Land M."/>
            <person name="Hauser L."/>
            <person name="Kyrpides N."/>
            <person name="Ovchinnikova G."/>
            <person name="Liberton M."/>
            <person name="Stoeckel J."/>
            <person name="Banerjee A."/>
            <person name="Singh A."/>
            <person name="Page L."/>
            <person name="Sato H."/>
            <person name="Zhao L."/>
            <person name="Sherman L."/>
            <person name="Pakrasi H."/>
            <person name="Richardson P."/>
        </authorList>
    </citation>
    <scope>NUCLEOTIDE SEQUENCE</scope>
    <source>
        <strain evidence="3">PCC 7425</strain>
    </source>
</reference>
<dbReference type="HOGENOM" id="CLU_134973_5_2_3"/>